<evidence type="ECO:0000313" key="1">
    <source>
        <dbReference type="EMBL" id="EFR52401.1"/>
    </source>
</evidence>
<reference evidence="1 2" key="1">
    <citation type="submission" date="2008-12" db="EMBL/GenBank/DDBJ databases">
        <title>Annotation of Bacteroides fragilis strain 3_1_12.</title>
        <authorList>
            <consortium name="The Broad Institute Genome Sequencing Platform"/>
            <person name="Ward D."/>
            <person name="Young S.K."/>
            <person name="Kodira C.D."/>
            <person name="Zeng Q."/>
            <person name="Koehrsen M."/>
            <person name="Alvarado L."/>
            <person name="Berlin A."/>
            <person name="Borenstein D."/>
            <person name="Chen Z."/>
            <person name="Engels R."/>
            <person name="Freedman E."/>
            <person name="Gellesch M."/>
            <person name="Goldberg J."/>
            <person name="Griggs A."/>
            <person name="Gujja S."/>
            <person name="Heiman D."/>
            <person name="Hepburn T."/>
            <person name="Howarth C."/>
            <person name="Jen D."/>
            <person name="Larson L."/>
            <person name="Lewis B."/>
            <person name="Mehta T."/>
            <person name="Park D."/>
            <person name="Pearson M."/>
            <person name="Roberts A."/>
            <person name="Saif S."/>
            <person name="Shea T."/>
            <person name="Shenoy N."/>
            <person name="Sisk P."/>
            <person name="Stolte C."/>
            <person name="Sykes S."/>
            <person name="Walk T."/>
            <person name="White J."/>
            <person name="Yandava C."/>
            <person name="Allen-Vercoe E."/>
            <person name="Strauss J."/>
            <person name="Ambrose C."/>
            <person name="Lander E."/>
            <person name="Nusbaum C."/>
            <person name="Galagan J."/>
            <person name="Birren B."/>
        </authorList>
    </citation>
    <scope>NUCLEOTIDE SEQUENCE [LARGE SCALE GENOMIC DNA]</scope>
    <source>
        <strain evidence="1 2">3_1_12</strain>
    </source>
</reference>
<gene>
    <name evidence="1" type="ORF">BFAG_01095</name>
</gene>
<protein>
    <submittedName>
        <fullName evidence="1">Uncharacterized protein</fullName>
    </submittedName>
</protein>
<name>A0ABN0BHM6_BACFG</name>
<keyword evidence="2" id="KW-1185">Reference proteome</keyword>
<proteinExistence type="predicted"/>
<sequence>MLIRFGYSFLPCRLRKVKGREKNADTPCSIVLLTVTVCFVNQRFLSITFLILLLPFTN</sequence>
<organism evidence="1 2">
    <name type="scientific">Bacteroides fragilis 3_1_12</name>
    <dbReference type="NCBI Taxonomy" id="457424"/>
    <lineage>
        <taxon>Bacteria</taxon>
        <taxon>Pseudomonadati</taxon>
        <taxon>Bacteroidota</taxon>
        <taxon>Bacteroidia</taxon>
        <taxon>Bacteroidales</taxon>
        <taxon>Bacteroidaceae</taxon>
        <taxon>Bacteroides</taxon>
    </lineage>
</organism>
<accession>A0ABN0BHM6</accession>
<evidence type="ECO:0000313" key="2">
    <source>
        <dbReference type="Proteomes" id="UP000005101"/>
    </source>
</evidence>
<dbReference type="Proteomes" id="UP000005101">
    <property type="component" value="Unassembled WGS sequence"/>
</dbReference>
<dbReference type="EMBL" id="EQ973213">
    <property type="protein sequence ID" value="EFR52401.1"/>
    <property type="molecule type" value="Genomic_DNA"/>
</dbReference>